<evidence type="ECO:0000313" key="1">
    <source>
        <dbReference type="EMBL" id="RFO94823.1"/>
    </source>
</evidence>
<sequence length="321" mass="35369">MPSFGGLADTFQQLADWSNGLALSLTKLTDPAPDADTMPVYMLEMVPCGNGWILACWNEVPSTDGSITSVSKDSIVGAPQVHMNEVVENSIPGYATYFWVIPEKNVVASIKFRDFTTGLKAMSDYAYDFLALESKYAIDAVDAEGQSYIAGYTDKGDNIATAAKPKFQLVTFNKKGRRAYLLENHAKIKKVLRVGRVTLENVVDRTTFQSLVRFIRGDLTRNSDVEVGVHSARVELQYTPTEEELKAMIEADDADDDGSRWEDLGFELNGEGSTIWLNRSRASDTFALNVELGASGVVKTEMLAQALNAQRDQILQLLEDA</sequence>
<protein>
    <submittedName>
        <fullName evidence="1">Uncharacterized protein</fullName>
    </submittedName>
</protein>
<gene>
    <name evidence="1" type="ORF">DIC66_21360</name>
</gene>
<organism evidence="1 2">
    <name type="scientific">Rhodoferax lacus</name>
    <dbReference type="NCBI Taxonomy" id="2184758"/>
    <lineage>
        <taxon>Bacteria</taxon>
        <taxon>Pseudomonadati</taxon>
        <taxon>Pseudomonadota</taxon>
        <taxon>Betaproteobacteria</taxon>
        <taxon>Burkholderiales</taxon>
        <taxon>Comamonadaceae</taxon>
        <taxon>Rhodoferax</taxon>
    </lineage>
</organism>
<comment type="caution">
    <text evidence="1">The sequence shown here is derived from an EMBL/GenBank/DDBJ whole genome shotgun (WGS) entry which is preliminary data.</text>
</comment>
<proteinExistence type="predicted"/>
<evidence type="ECO:0000313" key="2">
    <source>
        <dbReference type="Proteomes" id="UP000260665"/>
    </source>
</evidence>
<accession>A0A3E1R6H4</accession>
<reference evidence="1 2" key="1">
    <citation type="submission" date="2018-05" db="EMBL/GenBank/DDBJ databases">
        <title>Rhodoferax soyangensis sp.nov., isolated from an oligotrophic freshwater lake.</title>
        <authorList>
            <person name="Park M."/>
        </authorList>
    </citation>
    <scope>NUCLEOTIDE SEQUENCE [LARGE SCALE GENOMIC DNA]</scope>
    <source>
        <strain evidence="1 2">IMCC26218</strain>
    </source>
</reference>
<name>A0A3E1R6H4_9BURK</name>
<dbReference type="EMBL" id="QFZK01000029">
    <property type="protein sequence ID" value="RFO94823.1"/>
    <property type="molecule type" value="Genomic_DNA"/>
</dbReference>
<dbReference type="AlphaFoldDB" id="A0A3E1R6H4"/>
<dbReference type="Proteomes" id="UP000260665">
    <property type="component" value="Unassembled WGS sequence"/>
</dbReference>
<keyword evidence="2" id="KW-1185">Reference proteome</keyword>